<proteinExistence type="predicted"/>
<organism evidence="1">
    <name type="scientific">Candidatus Kentrum sp. LFY</name>
    <dbReference type="NCBI Taxonomy" id="2126342"/>
    <lineage>
        <taxon>Bacteria</taxon>
        <taxon>Pseudomonadati</taxon>
        <taxon>Pseudomonadota</taxon>
        <taxon>Gammaproteobacteria</taxon>
        <taxon>Candidatus Kentrum</taxon>
    </lineage>
</organism>
<evidence type="ECO:0000313" key="1">
    <source>
        <dbReference type="EMBL" id="VFJ97421.1"/>
    </source>
</evidence>
<name>A0A450UY41_9GAMM</name>
<accession>A0A450UY41</accession>
<gene>
    <name evidence="1" type="ORF">BECKLFY1418B_GA0070995_11013</name>
</gene>
<reference evidence="1" key="1">
    <citation type="submission" date="2019-02" db="EMBL/GenBank/DDBJ databases">
        <authorList>
            <person name="Gruber-Vodicka R. H."/>
            <person name="Seah K. B. B."/>
        </authorList>
    </citation>
    <scope>NUCLEOTIDE SEQUENCE</scope>
    <source>
        <strain evidence="1">BECK_M7</strain>
    </source>
</reference>
<dbReference type="EMBL" id="CAADFF010000101">
    <property type="protein sequence ID" value="VFJ97421.1"/>
    <property type="molecule type" value="Genomic_DNA"/>
</dbReference>
<sequence length="59" mass="7373">MAHVSWEIFYKIKGVKYRLNFSNSYGFQFFSKCCSQENINRNHQKYEYRKEKMVRPRKK</sequence>
<protein>
    <submittedName>
        <fullName evidence="1">Uncharacterized protein</fullName>
    </submittedName>
</protein>
<dbReference type="AlphaFoldDB" id="A0A450UY41"/>